<name>A0ABT7Y631_9VIBR</name>
<organism evidence="2 3">
    <name type="scientific">Vibrio agarivorans</name>
    <dbReference type="NCBI Taxonomy" id="153622"/>
    <lineage>
        <taxon>Bacteria</taxon>
        <taxon>Pseudomonadati</taxon>
        <taxon>Pseudomonadota</taxon>
        <taxon>Gammaproteobacteria</taxon>
        <taxon>Vibrionales</taxon>
        <taxon>Vibrionaceae</taxon>
        <taxon>Vibrio</taxon>
    </lineage>
</organism>
<dbReference type="PANTHER" id="PTHR35340:SF10">
    <property type="entry name" value="CYTOPLASMIC PROTEIN"/>
    <property type="match status" value="1"/>
</dbReference>
<dbReference type="InterPro" id="IPR053143">
    <property type="entry name" value="Arylsulfate_ST"/>
</dbReference>
<dbReference type="InterPro" id="IPR010262">
    <property type="entry name" value="Arylsulfotransferase_bact"/>
</dbReference>
<evidence type="ECO:0000259" key="1">
    <source>
        <dbReference type="Pfam" id="PF17425"/>
    </source>
</evidence>
<dbReference type="Proteomes" id="UP001169719">
    <property type="component" value="Unassembled WGS sequence"/>
</dbReference>
<evidence type="ECO:0000313" key="2">
    <source>
        <dbReference type="EMBL" id="MDN2483504.1"/>
    </source>
</evidence>
<accession>A0ABT7Y631</accession>
<evidence type="ECO:0000313" key="3">
    <source>
        <dbReference type="Proteomes" id="UP001169719"/>
    </source>
</evidence>
<proteinExistence type="predicted"/>
<dbReference type="Pfam" id="PF05935">
    <property type="entry name" value="Arylsulfotrans"/>
    <property type="match status" value="1"/>
</dbReference>
<dbReference type="SUPFAM" id="SSF51004">
    <property type="entry name" value="C-terminal (heme d1) domain of cytochrome cd1-nitrite reductase"/>
    <property type="match status" value="1"/>
</dbReference>
<dbReference type="RefSeq" id="WP_289963576.1">
    <property type="nucleotide sequence ID" value="NZ_JAUEOZ010000002.1"/>
</dbReference>
<gene>
    <name evidence="2" type="ORF">QWJ08_19345</name>
</gene>
<dbReference type="InterPro" id="IPR011048">
    <property type="entry name" value="Haem_d1_sf"/>
</dbReference>
<dbReference type="PANTHER" id="PTHR35340">
    <property type="entry name" value="PQQ ENZYME REPEAT PROTEIN-RELATED"/>
    <property type="match status" value="1"/>
</dbReference>
<feature type="domain" description="Arylsulfotransferase N-terminal" evidence="1">
    <location>
        <begin position="100"/>
        <end position="174"/>
    </location>
</feature>
<keyword evidence="3" id="KW-1185">Reference proteome</keyword>
<dbReference type="Pfam" id="PF17425">
    <property type="entry name" value="Arylsulfotran_N"/>
    <property type="match status" value="1"/>
</dbReference>
<sequence>MRLIKSQVLILTTASVLLGCSADDNDVSVDKDLSPEYGIEHQPENPIEVLMPTYHISAYLLSLDTQPSNQSEVFTEDFQQRVSDELTQLDSATFDSPALVIDPFKTNPLSLYTQFKLPVDATVTYTVTAANVPAYQHQLDTPFEAGVSKGFSLYGLFPGTQNHINIHLTDEQGLHISELNFSISVSSASLNGFPSQLDIDEGEAMDEISNGIYLLQGNNYVNNGFSFWLDNQGYVRGQIMGLSDLWSFVKRDGFAYYNPDNKRIVKQDLLTGKIVKVYQHERFEQHHDHILLPNGNLVILVTNTDDEFIEDHIIEVDANSNEVVKVINMRDIINDYPHENNRNDWIHINSIEYMAEDNGTLILSARELSSMIKLTNYHGEPELDWFINYEGRVWQGSDHADSRLNEVGNITPMLGQHTVQLLNRHSDDVYDIYGFNNHFAMNRGGYDGHPVLYDDVTEPNDSYLTIYQVDERSRSYEEIGSIPLQPKSNIRSSAQRFGDAYIIGSLNIGMDVSTWYGRIDEYTQDYQRVISIDVPDASYRVTKFQTIQ</sequence>
<dbReference type="EMBL" id="JAUEOZ010000002">
    <property type="protein sequence ID" value="MDN2483504.1"/>
    <property type="molecule type" value="Genomic_DNA"/>
</dbReference>
<dbReference type="PROSITE" id="PS51257">
    <property type="entry name" value="PROKAR_LIPOPROTEIN"/>
    <property type="match status" value="1"/>
</dbReference>
<protein>
    <submittedName>
        <fullName evidence="2">Aryl-sulfate sulfotransferase</fullName>
    </submittedName>
</protein>
<comment type="caution">
    <text evidence="2">The sequence shown here is derived from an EMBL/GenBank/DDBJ whole genome shotgun (WGS) entry which is preliminary data.</text>
</comment>
<reference evidence="2" key="1">
    <citation type="submission" date="2024-05" db="EMBL/GenBank/DDBJ databases">
        <title>Genome Sequences of Four Agar- Degrading Marine Bacteria.</title>
        <authorList>
            <person name="Phillips E.K."/>
            <person name="Shaffer J.C."/>
            <person name="Henson M.W."/>
            <person name="Temperton B."/>
            <person name="Thrash C.J."/>
            <person name="Martin M.O."/>
        </authorList>
    </citation>
    <scope>NUCLEOTIDE SEQUENCE</scope>
    <source>
        <strain evidence="2">EKP203</strain>
    </source>
</reference>
<dbReference type="InterPro" id="IPR035391">
    <property type="entry name" value="Arylsulfotran_N"/>
</dbReference>
<dbReference type="Gene3D" id="2.60.40.3100">
    <property type="entry name" value="Arylsulphate sulphotransferase monomer, N-terminal domain"/>
    <property type="match status" value="1"/>
</dbReference>
<dbReference type="InterPro" id="IPR038477">
    <property type="entry name" value="ASST_N_sf"/>
</dbReference>